<gene>
    <name evidence="2" type="ORF">CU100_04285</name>
</gene>
<protein>
    <recommendedName>
        <fullName evidence="1">Hypervirulence associated protein TUDOR domain-containing protein</fullName>
    </recommendedName>
</protein>
<dbReference type="EMBL" id="PGGN01000001">
    <property type="protein sequence ID" value="PSH60704.1"/>
    <property type="molecule type" value="Genomic_DNA"/>
</dbReference>
<reference evidence="3" key="1">
    <citation type="submission" date="2017-11" db="EMBL/GenBank/DDBJ databases">
        <authorList>
            <person name="Kuznetsova I."/>
            <person name="Sazanova A."/>
            <person name="Chirak E."/>
            <person name="Safronova V."/>
            <person name="Willems A."/>
        </authorList>
    </citation>
    <scope>NUCLEOTIDE SEQUENCE [LARGE SCALE GENOMIC DNA]</scope>
    <source>
        <strain evidence="3">PEPV15</strain>
    </source>
</reference>
<dbReference type="Pfam" id="PF11160">
    <property type="entry name" value="Hva1_TUDOR"/>
    <property type="match status" value="1"/>
</dbReference>
<dbReference type="AlphaFoldDB" id="A0A2P7B2M1"/>
<dbReference type="InterPro" id="IPR021331">
    <property type="entry name" value="Hva1_TUDOR"/>
</dbReference>
<name>A0A2P7B2M1_9HYPH</name>
<organism evidence="2 3">
    <name type="scientific">Phyllobacterium endophyticum</name>
    <dbReference type="NCBI Taxonomy" id="1149773"/>
    <lineage>
        <taxon>Bacteria</taxon>
        <taxon>Pseudomonadati</taxon>
        <taxon>Pseudomonadota</taxon>
        <taxon>Alphaproteobacteria</taxon>
        <taxon>Hyphomicrobiales</taxon>
        <taxon>Phyllobacteriaceae</taxon>
        <taxon>Phyllobacterium</taxon>
    </lineage>
</organism>
<feature type="domain" description="Hypervirulence associated protein TUDOR" evidence="1">
    <location>
        <begin position="7"/>
        <end position="68"/>
    </location>
</feature>
<evidence type="ECO:0000259" key="1">
    <source>
        <dbReference type="Pfam" id="PF11160"/>
    </source>
</evidence>
<accession>A0A2P7B2M1</accession>
<proteinExistence type="predicted"/>
<evidence type="ECO:0000313" key="2">
    <source>
        <dbReference type="EMBL" id="PSH60704.1"/>
    </source>
</evidence>
<dbReference type="OrthoDB" id="283968at2"/>
<keyword evidence="3" id="KW-1185">Reference proteome</keyword>
<sequence length="72" mass="7970">MKHFHKGARVEWNWANGTGSGKVVEQFTKSVTRRIKGVEVTRKASPEEPAYMIEQDDGGRVLKSASELKPAG</sequence>
<dbReference type="RefSeq" id="WP_106716000.1">
    <property type="nucleotide sequence ID" value="NZ_JACHXT010000002.1"/>
</dbReference>
<evidence type="ECO:0000313" key="3">
    <source>
        <dbReference type="Proteomes" id="UP000241158"/>
    </source>
</evidence>
<comment type="caution">
    <text evidence="2">The sequence shown here is derived from an EMBL/GenBank/DDBJ whole genome shotgun (WGS) entry which is preliminary data.</text>
</comment>
<dbReference type="Proteomes" id="UP000241158">
    <property type="component" value="Unassembled WGS sequence"/>
</dbReference>